<keyword evidence="4 7" id="KW-0812">Transmembrane</keyword>
<protein>
    <submittedName>
        <fullName evidence="9">Binding-protein-dependent transport systems inner membrane component</fullName>
    </submittedName>
</protein>
<accession>F0SW12</accession>
<dbReference type="KEGG" id="sgy:Sgly_2512"/>
<organism evidence="9 10">
    <name type="scientific">Syntrophobotulus glycolicus (strain DSM 8271 / FlGlyR)</name>
    <dbReference type="NCBI Taxonomy" id="645991"/>
    <lineage>
        <taxon>Bacteria</taxon>
        <taxon>Bacillati</taxon>
        <taxon>Bacillota</taxon>
        <taxon>Clostridia</taxon>
        <taxon>Eubacteriales</taxon>
        <taxon>Desulfitobacteriaceae</taxon>
        <taxon>Syntrophobotulus</taxon>
    </lineage>
</organism>
<dbReference type="AlphaFoldDB" id="F0SW12"/>
<dbReference type="Proteomes" id="UP000007488">
    <property type="component" value="Chromosome"/>
</dbReference>
<evidence type="ECO:0000256" key="7">
    <source>
        <dbReference type="RuleBase" id="RU363032"/>
    </source>
</evidence>
<proteinExistence type="inferred from homology"/>
<feature type="domain" description="ABC transmembrane type-1" evidence="8">
    <location>
        <begin position="68"/>
        <end position="248"/>
    </location>
</feature>
<feature type="transmembrane region" description="Helical" evidence="7">
    <location>
        <begin position="134"/>
        <end position="157"/>
    </location>
</feature>
<gene>
    <name evidence="9" type="ordered locus">Sgly_2512</name>
</gene>
<keyword evidence="3" id="KW-1003">Cell membrane</keyword>
<evidence type="ECO:0000256" key="4">
    <source>
        <dbReference type="ARBA" id="ARBA00022692"/>
    </source>
</evidence>
<evidence type="ECO:0000256" key="5">
    <source>
        <dbReference type="ARBA" id="ARBA00022989"/>
    </source>
</evidence>
<dbReference type="eggNOG" id="COG0600">
    <property type="taxonomic scope" value="Bacteria"/>
</dbReference>
<name>F0SW12_SYNGF</name>
<dbReference type="STRING" id="645991.Sgly_2512"/>
<dbReference type="Gene3D" id="1.10.3720.10">
    <property type="entry name" value="MetI-like"/>
    <property type="match status" value="1"/>
</dbReference>
<keyword evidence="5 7" id="KW-1133">Transmembrane helix</keyword>
<dbReference type="Pfam" id="PF00528">
    <property type="entry name" value="BPD_transp_1"/>
    <property type="match status" value="1"/>
</dbReference>
<keyword evidence="6 7" id="KW-0472">Membrane</keyword>
<comment type="subcellular location">
    <subcellularLocation>
        <location evidence="1 7">Cell membrane</location>
        <topology evidence="1 7">Multi-pass membrane protein</topology>
    </subcellularLocation>
</comment>
<keyword evidence="2 7" id="KW-0813">Transport</keyword>
<dbReference type="EMBL" id="CP002547">
    <property type="protein sequence ID" value="ADY56796.1"/>
    <property type="molecule type" value="Genomic_DNA"/>
</dbReference>
<feature type="transmembrane region" description="Helical" evidence="7">
    <location>
        <begin position="178"/>
        <end position="209"/>
    </location>
</feature>
<dbReference type="PANTHER" id="PTHR30151">
    <property type="entry name" value="ALKANE SULFONATE ABC TRANSPORTER-RELATED, MEMBRANE SUBUNIT"/>
    <property type="match status" value="1"/>
</dbReference>
<feature type="transmembrane region" description="Helical" evidence="7">
    <location>
        <begin position="229"/>
        <end position="248"/>
    </location>
</feature>
<dbReference type="InterPro" id="IPR035906">
    <property type="entry name" value="MetI-like_sf"/>
</dbReference>
<dbReference type="PANTHER" id="PTHR30151:SF0">
    <property type="entry name" value="ABC TRANSPORTER PERMEASE PROTEIN MJ0413-RELATED"/>
    <property type="match status" value="1"/>
</dbReference>
<dbReference type="FunFam" id="1.10.3720.10:FF:000003">
    <property type="entry name" value="Aliphatic sulfonate ABC transporter permease"/>
    <property type="match status" value="1"/>
</dbReference>
<dbReference type="SUPFAM" id="SSF161098">
    <property type="entry name" value="MetI-like"/>
    <property type="match status" value="1"/>
</dbReference>
<dbReference type="HOGENOM" id="CLU_046113_1_4_9"/>
<evidence type="ECO:0000313" key="10">
    <source>
        <dbReference type="Proteomes" id="UP000007488"/>
    </source>
</evidence>
<evidence type="ECO:0000256" key="1">
    <source>
        <dbReference type="ARBA" id="ARBA00004651"/>
    </source>
</evidence>
<dbReference type="InterPro" id="IPR000515">
    <property type="entry name" value="MetI-like"/>
</dbReference>
<dbReference type="GO" id="GO:0042918">
    <property type="term" value="P:alkanesulfonate transmembrane transport"/>
    <property type="evidence" value="ECO:0007669"/>
    <property type="project" value="UniProtKB-ARBA"/>
</dbReference>
<dbReference type="PROSITE" id="PS50928">
    <property type="entry name" value="ABC_TM1"/>
    <property type="match status" value="1"/>
</dbReference>
<evidence type="ECO:0000259" key="8">
    <source>
        <dbReference type="PROSITE" id="PS50928"/>
    </source>
</evidence>
<feature type="transmembrane region" description="Helical" evidence="7">
    <location>
        <begin position="21"/>
        <end position="39"/>
    </location>
</feature>
<feature type="transmembrane region" description="Helical" evidence="7">
    <location>
        <begin position="109"/>
        <end position="128"/>
    </location>
</feature>
<dbReference type="GO" id="GO:0005886">
    <property type="term" value="C:plasma membrane"/>
    <property type="evidence" value="ECO:0007669"/>
    <property type="project" value="UniProtKB-SubCell"/>
</dbReference>
<reference evidence="10" key="2">
    <citation type="submission" date="2011-02" db="EMBL/GenBank/DDBJ databases">
        <title>The complete genome of Syntrophobotulus glycolicus DSM 8271.</title>
        <authorList>
            <person name="Lucas S."/>
            <person name="Copeland A."/>
            <person name="Lapidus A."/>
            <person name="Bruce D."/>
            <person name="Goodwin L."/>
            <person name="Pitluck S."/>
            <person name="Kyrpides N."/>
            <person name="Mavromatis K."/>
            <person name="Pagani I."/>
            <person name="Ivanova N."/>
            <person name="Mikhailova N."/>
            <person name="Chertkov O."/>
            <person name="Held B."/>
            <person name="Detter J.C."/>
            <person name="Tapia R."/>
            <person name="Han C."/>
            <person name="Land M."/>
            <person name="Hauser L."/>
            <person name="Markowitz V."/>
            <person name="Cheng J.-F."/>
            <person name="Hugenholtz P."/>
            <person name="Woyke T."/>
            <person name="Wu D."/>
            <person name="Spring S."/>
            <person name="Schroeder M."/>
            <person name="Brambilla E."/>
            <person name="Klenk H.-P."/>
            <person name="Eisen J.A."/>
        </authorList>
    </citation>
    <scope>NUCLEOTIDE SEQUENCE [LARGE SCALE GENOMIC DNA]</scope>
    <source>
        <strain evidence="10">DSM 8271 / FlGlyR</strain>
    </source>
</reference>
<feature type="transmembrane region" description="Helical" evidence="7">
    <location>
        <begin position="76"/>
        <end position="97"/>
    </location>
</feature>
<evidence type="ECO:0000256" key="3">
    <source>
        <dbReference type="ARBA" id="ARBA00022475"/>
    </source>
</evidence>
<comment type="similarity">
    <text evidence="7">Belongs to the binding-protein-dependent transport system permease family.</text>
</comment>
<dbReference type="RefSeq" id="WP_013625661.1">
    <property type="nucleotide sequence ID" value="NC_015172.1"/>
</dbReference>
<evidence type="ECO:0000313" key="9">
    <source>
        <dbReference type="EMBL" id="ADY56796.1"/>
    </source>
</evidence>
<evidence type="ECO:0000256" key="6">
    <source>
        <dbReference type="ARBA" id="ARBA00023136"/>
    </source>
</evidence>
<sequence length="259" mass="28210">MKKDLSLVNKTFRSIQKIIPFILAIAFIFIVWQIGAMISNNATLLPGPTVVMKTFLEFIVSGEAIEHTVASLLRIVLAWVLSAFIAIPIGVIMGRIALLEKLLHPVIELIRPISPLAWIPLAVLWFGIGLSGKVFVIVIASLFPILLNTISGIKGVNPILLKAGQSFGFSQLRITTRICLPAAMPTIVTGLRISFGSAWMAIIAAEMVASRSGLGYMINDGMEILRPDIVIMGMVIIGVVGFLFDAVFRHIEKLMGYSL</sequence>
<dbReference type="CDD" id="cd06261">
    <property type="entry name" value="TM_PBP2"/>
    <property type="match status" value="1"/>
</dbReference>
<evidence type="ECO:0000256" key="2">
    <source>
        <dbReference type="ARBA" id="ARBA00022448"/>
    </source>
</evidence>
<keyword evidence="10" id="KW-1185">Reference proteome</keyword>
<reference evidence="9 10" key="1">
    <citation type="journal article" date="2011" name="Stand. Genomic Sci.">
        <title>Complete genome sequence of Syntrophobotulus glycolicus type strain (FlGlyR).</title>
        <authorList>
            <person name="Han C."/>
            <person name="Mwirichia R."/>
            <person name="Chertkov O."/>
            <person name="Held B."/>
            <person name="Lapidus A."/>
            <person name="Nolan M."/>
            <person name="Lucas S."/>
            <person name="Hammon N."/>
            <person name="Deshpande S."/>
            <person name="Cheng J.F."/>
            <person name="Tapia R."/>
            <person name="Goodwin L."/>
            <person name="Pitluck S."/>
            <person name="Huntemann M."/>
            <person name="Liolios K."/>
            <person name="Ivanova N."/>
            <person name="Pagani I."/>
            <person name="Mavromatis K."/>
            <person name="Ovchinikova G."/>
            <person name="Pati A."/>
            <person name="Chen A."/>
            <person name="Palaniappan K."/>
            <person name="Land M."/>
            <person name="Hauser L."/>
            <person name="Brambilla E.M."/>
            <person name="Rohde M."/>
            <person name="Spring S."/>
            <person name="Sikorski J."/>
            <person name="Goker M."/>
            <person name="Woyke T."/>
            <person name="Bristow J."/>
            <person name="Eisen J.A."/>
            <person name="Markowitz V."/>
            <person name="Hugenholtz P."/>
            <person name="Kyrpides N.C."/>
            <person name="Klenk H.P."/>
            <person name="Detter J.C."/>
        </authorList>
    </citation>
    <scope>NUCLEOTIDE SEQUENCE [LARGE SCALE GENOMIC DNA]</scope>
    <source>
        <strain evidence="10">DSM 8271 / FlGlyR</strain>
    </source>
</reference>